<feature type="compositionally biased region" description="Low complexity" evidence="2">
    <location>
        <begin position="275"/>
        <end position="284"/>
    </location>
</feature>
<dbReference type="KEGG" id="tet:TTHERM_00755980"/>
<feature type="region of interest" description="Disordered" evidence="2">
    <location>
        <begin position="382"/>
        <end position="410"/>
    </location>
</feature>
<keyword evidence="1" id="KW-0175">Coiled coil</keyword>
<feature type="compositionally biased region" description="Low complexity" evidence="2">
    <location>
        <begin position="252"/>
        <end position="268"/>
    </location>
</feature>
<feature type="region of interest" description="Disordered" evidence="2">
    <location>
        <begin position="252"/>
        <end position="284"/>
    </location>
</feature>
<sequence>MMIISPHNSSYQFNSNINTPSNAQSMLNSQGSQGQIKQKNKLMLAIRPQNEYQVYQNQDSNTPLKDIIFAPQVKKQKINFSQASLNKTSSQGFLNKSNANQGQSLMATDQGENNNNFHFNHQLQKKNSCVGLALPSKTIYGNDKIQSPTQPLTAKAGEQKQNNFYFPSKNSKINKRTIYKFNEKILDSQKKPFQSNGIVLTTENSPKQKLTIPSSQIGTSRLSVDANFEKKQVTLSNFNRLTSFIQKEQVNKLNENSDSNNNSKLSPNGHQQKVQPNNNSSQPSQSLLLVEYRKLQLANYKLQQKVQQLEKQCMEQEEKLLEKDQMLAIYESKSQNGSILQLNSFVSTSKAFQFKQQLNKMPSLIATNSNTVQNTQVDTNVSNNNSFNNDKKNCNSSNAQMSLSLSKSPHSPQRSILHLSTIANAKSLQNHSQSINELISPKPQKNKTKLLSINLHNSDAKDLPKDQFNQFQYSQQPHFSELYSDKLESNFIIHESLLHQISPIKEKQQCGFTFQNGQEEEEKNTRKQQLDDQQLNIQKGLDDLLSRLKKVLASKKAKK</sequence>
<name>I7M623_TETTS</name>
<dbReference type="Proteomes" id="UP000009168">
    <property type="component" value="Unassembled WGS sequence"/>
</dbReference>
<dbReference type="HOGENOM" id="CLU_487926_0_0_1"/>
<evidence type="ECO:0000256" key="1">
    <source>
        <dbReference type="SAM" id="Coils"/>
    </source>
</evidence>
<dbReference type="GeneID" id="7838768"/>
<proteinExistence type="predicted"/>
<organism evidence="3 4">
    <name type="scientific">Tetrahymena thermophila (strain SB210)</name>
    <dbReference type="NCBI Taxonomy" id="312017"/>
    <lineage>
        <taxon>Eukaryota</taxon>
        <taxon>Sar</taxon>
        <taxon>Alveolata</taxon>
        <taxon>Ciliophora</taxon>
        <taxon>Intramacronucleata</taxon>
        <taxon>Oligohymenophorea</taxon>
        <taxon>Hymenostomatida</taxon>
        <taxon>Tetrahymenina</taxon>
        <taxon>Tetrahymenidae</taxon>
        <taxon>Tetrahymena</taxon>
    </lineage>
</organism>
<evidence type="ECO:0000256" key="2">
    <source>
        <dbReference type="SAM" id="MobiDB-lite"/>
    </source>
</evidence>
<protein>
    <submittedName>
        <fullName evidence="3">Uncharacterized protein</fullName>
    </submittedName>
</protein>
<accession>I7M623</accession>
<feature type="compositionally biased region" description="Polar residues" evidence="2">
    <location>
        <begin position="399"/>
        <end position="410"/>
    </location>
</feature>
<evidence type="ECO:0000313" key="4">
    <source>
        <dbReference type="Proteomes" id="UP000009168"/>
    </source>
</evidence>
<dbReference type="EMBL" id="GG662437">
    <property type="protein sequence ID" value="EAR84064.1"/>
    <property type="molecule type" value="Genomic_DNA"/>
</dbReference>
<feature type="coiled-coil region" evidence="1">
    <location>
        <begin position="292"/>
        <end position="326"/>
    </location>
</feature>
<dbReference type="RefSeq" id="XP_001031727.1">
    <property type="nucleotide sequence ID" value="XM_001031727.1"/>
</dbReference>
<feature type="compositionally biased region" description="Low complexity" evidence="2">
    <location>
        <begin position="382"/>
        <end position="398"/>
    </location>
</feature>
<gene>
    <name evidence="3" type="ORF">TTHERM_00755980</name>
</gene>
<evidence type="ECO:0000313" key="3">
    <source>
        <dbReference type="EMBL" id="EAR84064.1"/>
    </source>
</evidence>
<keyword evidence="4" id="KW-1185">Reference proteome</keyword>
<reference evidence="4" key="1">
    <citation type="journal article" date="2006" name="PLoS Biol.">
        <title>Macronuclear genome sequence of the ciliate Tetrahymena thermophila, a model eukaryote.</title>
        <authorList>
            <person name="Eisen J.A."/>
            <person name="Coyne R.S."/>
            <person name="Wu M."/>
            <person name="Wu D."/>
            <person name="Thiagarajan M."/>
            <person name="Wortman J.R."/>
            <person name="Badger J.H."/>
            <person name="Ren Q."/>
            <person name="Amedeo P."/>
            <person name="Jones K.M."/>
            <person name="Tallon L.J."/>
            <person name="Delcher A.L."/>
            <person name="Salzberg S.L."/>
            <person name="Silva J.C."/>
            <person name="Haas B.J."/>
            <person name="Majoros W.H."/>
            <person name="Farzad M."/>
            <person name="Carlton J.M."/>
            <person name="Smith R.K. Jr."/>
            <person name="Garg J."/>
            <person name="Pearlman R.E."/>
            <person name="Karrer K.M."/>
            <person name="Sun L."/>
            <person name="Manning G."/>
            <person name="Elde N.C."/>
            <person name="Turkewitz A.P."/>
            <person name="Asai D.J."/>
            <person name="Wilkes D.E."/>
            <person name="Wang Y."/>
            <person name="Cai H."/>
            <person name="Collins K."/>
            <person name="Stewart B.A."/>
            <person name="Lee S.R."/>
            <person name="Wilamowska K."/>
            <person name="Weinberg Z."/>
            <person name="Ruzzo W.L."/>
            <person name="Wloga D."/>
            <person name="Gaertig J."/>
            <person name="Frankel J."/>
            <person name="Tsao C.-C."/>
            <person name="Gorovsky M.A."/>
            <person name="Keeling P.J."/>
            <person name="Waller R.F."/>
            <person name="Patron N.J."/>
            <person name="Cherry J.M."/>
            <person name="Stover N.A."/>
            <person name="Krieger C.J."/>
            <person name="del Toro C."/>
            <person name="Ryder H.F."/>
            <person name="Williamson S.C."/>
            <person name="Barbeau R.A."/>
            <person name="Hamilton E.P."/>
            <person name="Orias E."/>
        </authorList>
    </citation>
    <scope>NUCLEOTIDE SEQUENCE [LARGE SCALE GENOMIC DNA]</scope>
    <source>
        <strain evidence="4">SB210</strain>
    </source>
</reference>
<dbReference type="AlphaFoldDB" id="I7M623"/>
<dbReference type="InParanoid" id="I7M623"/>